<dbReference type="EMBL" id="SOAG01000005">
    <property type="protein sequence ID" value="TDS64264.1"/>
    <property type="molecule type" value="Genomic_DNA"/>
</dbReference>
<comment type="caution">
    <text evidence="1">The sequence shown here is derived from an EMBL/GenBank/DDBJ whole genome shotgun (WGS) entry which is preliminary data.</text>
</comment>
<protein>
    <submittedName>
        <fullName evidence="1">Uncharacterized protein</fullName>
    </submittedName>
</protein>
<evidence type="ECO:0000313" key="2">
    <source>
        <dbReference type="Proteomes" id="UP000295215"/>
    </source>
</evidence>
<evidence type="ECO:0000313" key="1">
    <source>
        <dbReference type="EMBL" id="TDS64264.1"/>
    </source>
</evidence>
<organism evidence="1 2">
    <name type="scientific">Myroides indicus</name>
    <dbReference type="NCBI Taxonomy" id="1323422"/>
    <lineage>
        <taxon>Bacteria</taxon>
        <taxon>Pseudomonadati</taxon>
        <taxon>Bacteroidota</taxon>
        <taxon>Flavobacteriia</taxon>
        <taxon>Flavobacteriales</taxon>
        <taxon>Flavobacteriaceae</taxon>
        <taxon>Myroides</taxon>
    </lineage>
</organism>
<dbReference type="Proteomes" id="UP000295215">
    <property type="component" value="Unassembled WGS sequence"/>
</dbReference>
<reference evidence="1 2" key="1">
    <citation type="submission" date="2019-03" db="EMBL/GenBank/DDBJ databases">
        <title>Genomic Encyclopedia of Archaeal and Bacterial Type Strains, Phase II (KMG-II): from individual species to whole genera.</title>
        <authorList>
            <person name="Goeker M."/>
        </authorList>
    </citation>
    <scope>NUCLEOTIDE SEQUENCE [LARGE SCALE GENOMIC DNA]</scope>
    <source>
        <strain evidence="1 2">DSM 28213</strain>
    </source>
</reference>
<name>A0A4R7F7S0_9FLAO</name>
<keyword evidence="2" id="KW-1185">Reference proteome</keyword>
<gene>
    <name evidence="1" type="ORF">C8P70_105116</name>
</gene>
<sequence>MINIPFVCGKNPRKEKKYTQNIYIFDTQNKNIFLYKRNL</sequence>
<proteinExistence type="predicted"/>
<dbReference type="AlphaFoldDB" id="A0A4R7F7S0"/>
<accession>A0A4R7F7S0</accession>